<sequence>IFSFPPLKEGMRLTYAAGHFFNDLCASMWFTYLLVYYHSVLGFNDKNAGALLLVGQVADGICTPLVGYESDRTSGCGKYGKRKTWHLVGTISVFASFPFIFNPCIGCDENTPQTTGLIYIIPFIIIFQFGWAATQISHLSLIPELVTCEHAKVELTSYRYAFTVVANIAVYAVAWLLFHFQSQHTEDPSISQNLGWVDVPTFRYLALIMWAIGTVTSVIFHMGTKEERDQPLESEETAIPSSFQSSGPLLQWKHWLVEPAFYQVISWRSLTFIMYTTNKLIVNLSQIYIPMYLINSVSLPKNYIATIPLVMYVSGLVSSLLMKPVNKWIGASITYFVGLVPIMVFSFWVLVDTNMGPRVYGAAVLLGAGSAVILVMSLSMTANLIGDQRQSGAFVYGAMSFTDKVANGIGVMIIQTLHPCHTLDSDCKWFYRTVMVIVTGGVAGVAALCLSTILIWPIAIRRRESWNFWKPIKKCVVVKSLKSGSAS</sequence>
<dbReference type="GO" id="GO:0042438">
    <property type="term" value="P:melanin biosynthetic process"/>
    <property type="evidence" value="ECO:0007669"/>
    <property type="project" value="UniProtKB-KW"/>
</dbReference>
<evidence type="ECO:0000256" key="12">
    <source>
        <dbReference type="ARBA" id="ARBA00060435"/>
    </source>
</evidence>
<keyword evidence="3" id="KW-0813">Transport</keyword>
<dbReference type="GO" id="GO:0008643">
    <property type="term" value="P:carbohydrate transport"/>
    <property type="evidence" value="ECO:0007669"/>
    <property type="project" value="InterPro"/>
</dbReference>
<keyword evidence="5" id="KW-0029">Amino-acid transport</keyword>
<feature type="transmembrane region" description="Helical" evidence="14">
    <location>
        <begin position="434"/>
        <end position="460"/>
    </location>
</feature>
<dbReference type="CDD" id="cd17491">
    <property type="entry name" value="MFS_MFSD12"/>
    <property type="match status" value="1"/>
</dbReference>
<dbReference type="Pfam" id="PF13347">
    <property type="entry name" value="MFS_2"/>
    <property type="match status" value="1"/>
</dbReference>
<evidence type="ECO:0000256" key="9">
    <source>
        <dbReference type="ARBA" id="ARBA00023136"/>
    </source>
</evidence>
<keyword evidence="10" id="KW-0458">Lysosome</keyword>
<dbReference type="GO" id="GO:0015293">
    <property type="term" value="F:symporter activity"/>
    <property type="evidence" value="ECO:0007669"/>
    <property type="project" value="InterPro"/>
</dbReference>
<accession>A0A673MSK2</accession>
<evidence type="ECO:0000256" key="11">
    <source>
        <dbReference type="ARBA" id="ARBA00036494"/>
    </source>
</evidence>
<dbReference type="Proteomes" id="UP000472270">
    <property type="component" value="Unassembled WGS sequence"/>
</dbReference>
<evidence type="ECO:0000256" key="4">
    <source>
        <dbReference type="ARBA" id="ARBA00022692"/>
    </source>
</evidence>
<feature type="transmembrane region" description="Helical" evidence="14">
    <location>
        <begin position="393"/>
        <end position="414"/>
    </location>
</feature>
<dbReference type="AlphaFoldDB" id="A0A673MSK2"/>
<comment type="subcellular location">
    <subcellularLocation>
        <location evidence="1">Lysosome membrane</location>
        <topology evidence="1">Multi-pass membrane protein</topology>
    </subcellularLocation>
    <subcellularLocation>
        <location evidence="12">Melanosome membrane</location>
        <topology evidence="12">Multi-pass membrane protein</topology>
    </subcellularLocation>
</comment>
<dbReference type="InterPro" id="IPR039672">
    <property type="entry name" value="MFS_2"/>
</dbReference>
<feature type="transmembrane region" description="Helical" evidence="14">
    <location>
        <begin position="20"/>
        <end position="37"/>
    </location>
</feature>
<feature type="transmembrane region" description="Helical" evidence="14">
    <location>
        <begin position="280"/>
        <end position="297"/>
    </location>
</feature>
<dbReference type="Ensembl" id="ENSSRHT00000095878.1">
    <property type="protein sequence ID" value="ENSSRHP00000093359.1"/>
    <property type="gene ID" value="ENSSRHG00000046020.1"/>
</dbReference>
<gene>
    <name evidence="15" type="primary">LOC107745804</name>
</gene>
<dbReference type="GO" id="GO:0006865">
    <property type="term" value="P:amino acid transport"/>
    <property type="evidence" value="ECO:0007669"/>
    <property type="project" value="UniProtKB-KW"/>
</dbReference>
<comment type="catalytic activity">
    <reaction evidence="11">
        <text>L-cysteine(in) = L-cysteine(out)</text>
        <dbReference type="Rhea" id="RHEA:29655"/>
        <dbReference type="ChEBI" id="CHEBI:35235"/>
    </reaction>
    <physiologicalReaction direction="left-to-right" evidence="11">
        <dbReference type="Rhea" id="RHEA:29656"/>
    </physiologicalReaction>
</comment>
<organism evidence="15 16">
    <name type="scientific">Sinocyclocheilus rhinocerous</name>
    <dbReference type="NCBI Taxonomy" id="307959"/>
    <lineage>
        <taxon>Eukaryota</taxon>
        <taxon>Metazoa</taxon>
        <taxon>Chordata</taxon>
        <taxon>Craniata</taxon>
        <taxon>Vertebrata</taxon>
        <taxon>Euteleostomi</taxon>
        <taxon>Actinopterygii</taxon>
        <taxon>Neopterygii</taxon>
        <taxon>Teleostei</taxon>
        <taxon>Ostariophysi</taxon>
        <taxon>Cypriniformes</taxon>
        <taxon>Cyprinidae</taxon>
        <taxon>Cyprininae</taxon>
        <taxon>Sinocyclocheilus</taxon>
    </lineage>
</organism>
<dbReference type="FunFam" id="1.20.1250.20:FF:000206">
    <property type="entry name" value="Major facilitator superfamily domain containing 12"/>
    <property type="match status" value="1"/>
</dbReference>
<evidence type="ECO:0000256" key="8">
    <source>
        <dbReference type="ARBA" id="ARBA00023101"/>
    </source>
</evidence>
<evidence type="ECO:0000256" key="6">
    <source>
        <dbReference type="ARBA" id="ARBA00022989"/>
    </source>
</evidence>
<name>A0A673MSK2_9TELE</name>
<reference evidence="15" key="1">
    <citation type="submission" date="2025-08" db="UniProtKB">
        <authorList>
            <consortium name="Ensembl"/>
        </authorList>
    </citation>
    <scope>IDENTIFICATION</scope>
</reference>
<feature type="transmembrane region" description="Helical" evidence="14">
    <location>
        <begin position="84"/>
        <end position="101"/>
    </location>
</feature>
<feature type="transmembrane region" description="Helical" evidence="14">
    <location>
        <begin position="116"/>
        <end position="134"/>
    </location>
</feature>
<evidence type="ECO:0000256" key="13">
    <source>
        <dbReference type="ARBA" id="ARBA00074284"/>
    </source>
</evidence>
<evidence type="ECO:0000256" key="3">
    <source>
        <dbReference type="ARBA" id="ARBA00022448"/>
    </source>
</evidence>
<feature type="transmembrane region" description="Helical" evidence="14">
    <location>
        <begin position="333"/>
        <end position="351"/>
    </location>
</feature>
<evidence type="ECO:0000256" key="10">
    <source>
        <dbReference type="ARBA" id="ARBA00023228"/>
    </source>
</evidence>
<evidence type="ECO:0000256" key="5">
    <source>
        <dbReference type="ARBA" id="ARBA00022970"/>
    </source>
</evidence>
<evidence type="ECO:0000256" key="7">
    <source>
        <dbReference type="ARBA" id="ARBA00022990"/>
    </source>
</evidence>
<comment type="similarity">
    <text evidence="2">Belongs to the major facilitator superfamily.</text>
</comment>
<dbReference type="SUPFAM" id="SSF103473">
    <property type="entry name" value="MFS general substrate transporter"/>
    <property type="match status" value="1"/>
</dbReference>
<dbReference type="Gene3D" id="1.20.1250.20">
    <property type="entry name" value="MFS general substrate transporter like domains"/>
    <property type="match status" value="2"/>
</dbReference>
<feature type="transmembrane region" description="Helical" evidence="14">
    <location>
        <begin position="303"/>
        <end position="321"/>
    </location>
</feature>
<evidence type="ECO:0000313" key="16">
    <source>
        <dbReference type="Proteomes" id="UP000472270"/>
    </source>
</evidence>
<evidence type="ECO:0000256" key="14">
    <source>
        <dbReference type="SAM" id="Phobius"/>
    </source>
</evidence>
<dbReference type="GO" id="GO:0043474">
    <property type="term" value="P:pigment metabolic process involved in pigmentation"/>
    <property type="evidence" value="ECO:0007669"/>
    <property type="project" value="UniProtKB-ARBA"/>
</dbReference>
<reference evidence="15" key="2">
    <citation type="submission" date="2025-09" db="UniProtKB">
        <authorList>
            <consortium name="Ensembl"/>
        </authorList>
    </citation>
    <scope>IDENTIFICATION</scope>
</reference>
<feature type="transmembrane region" description="Helical" evidence="14">
    <location>
        <begin position="201"/>
        <end position="220"/>
    </location>
</feature>
<keyword evidence="4 14" id="KW-0812">Transmembrane</keyword>
<feature type="transmembrane region" description="Helical" evidence="14">
    <location>
        <begin position="363"/>
        <end position="386"/>
    </location>
</feature>
<proteinExistence type="inferred from homology"/>
<dbReference type="GO" id="GO:0005886">
    <property type="term" value="C:plasma membrane"/>
    <property type="evidence" value="ECO:0007669"/>
    <property type="project" value="TreeGrafter"/>
</dbReference>
<dbReference type="PANTHER" id="PTHR11328:SF28">
    <property type="entry name" value="MAJOR FACILITATOR SUPERFAMILY DOMAIN-CONTAINING PROTEIN 12"/>
    <property type="match status" value="1"/>
</dbReference>
<dbReference type="PANTHER" id="PTHR11328">
    <property type="entry name" value="MAJOR FACILITATOR SUPERFAMILY DOMAIN-CONTAINING PROTEIN"/>
    <property type="match status" value="1"/>
</dbReference>
<dbReference type="FunFam" id="1.20.1250.20:FF:000219">
    <property type="entry name" value="major facilitator superfamily domain-containing protein 12 isoform X3"/>
    <property type="match status" value="1"/>
</dbReference>
<dbReference type="GO" id="GO:0033162">
    <property type="term" value="C:melanosome membrane"/>
    <property type="evidence" value="ECO:0007669"/>
    <property type="project" value="UniProtKB-SubCell"/>
</dbReference>
<protein>
    <recommendedName>
        <fullName evidence="13">Major facilitator superfamily domain-containing protein 12</fullName>
    </recommendedName>
</protein>
<keyword evidence="9 14" id="KW-0472">Membrane</keyword>
<dbReference type="InterPro" id="IPR036259">
    <property type="entry name" value="MFS_trans_sf"/>
</dbReference>
<evidence type="ECO:0000313" key="15">
    <source>
        <dbReference type="Ensembl" id="ENSSRHP00000093359.1"/>
    </source>
</evidence>
<keyword evidence="8" id="KW-0470">Melanin biosynthesis</keyword>
<evidence type="ECO:0000256" key="2">
    <source>
        <dbReference type="ARBA" id="ARBA00008335"/>
    </source>
</evidence>
<dbReference type="GO" id="GO:0005765">
    <property type="term" value="C:lysosomal membrane"/>
    <property type="evidence" value="ECO:0007669"/>
    <property type="project" value="UniProtKB-SubCell"/>
</dbReference>
<dbReference type="GO" id="GO:0048021">
    <property type="term" value="P:regulation of melanin biosynthetic process"/>
    <property type="evidence" value="ECO:0007669"/>
    <property type="project" value="TreeGrafter"/>
</dbReference>
<evidence type="ECO:0000256" key="1">
    <source>
        <dbReference type="ARBA" id="ARBA00004155"/>
    </source>
</evidence>
<keyword evidence="6 14" id="KW-1133">Transmembrane helix</keyword>
<keyword evidence="16" id="KW-1185">Reference proteome</keyword>
<feature type="transmembrane region" description="Helical" evidence="14">
    <location>
        <begin position="160"/>
        <end position="181"/>
    </location>
</feature>
<keyword evidence="7" id="KW-0007">Acetylation</keyword>